<evidence type="ECO:0000313" key="2">
    <source>
        <dbReference type="Proteomes" id="UP000646749"/>
    </source>
</evidence>
<proteinExistence type="predicted"/>
<gene>
    <name evidence="1" type="ORF">Pen02_81180</name>
</gene>
<organism evidence="1 2">
    <name type="scientific">Plantactinospora endophytica</name>
    <dbReference type="NCBI Taxonomy" id="673535"/>
    <lineage>
        <taxon>Bacteria</taxon>
        <taxon>Bacillati</taxon>
        <taxon>Actinomycetota</taxon>
        <taxon>Actinomycetes</taxon>
        <taxon>Micromonosporales</taxon>
        <taxon>Micromonosporaceae</taxon>
        <taxon>Plantactinospora</taxon>
    </lineage>
</organism>
<sequence length="124" mass="13433">MPSGVWSFEEYEKLRNYDAPTYAQPTSLWQCHQTDAGSDHRRLCAGWVGCHGGDHLLALRLALAEGRICADILRAAADFISPVPLFASASDAANHGQAEITEPGEAARRVIAKVTQSRQDLLGS</sequence>
<protein>
    <submittedName>
        <fullName evidence="1">Uncharacterized protein</fullName>
    </submittedName>
</protein>
<evidence type="ECO:0000313" key="1">
    <source>
        <dbReference type="EMBL" id="GIG93182.1"/>
    </source>
</evidence>
<accession>A0ABQ4EG15</accession>
<dbReference type="EMBL" id="BONW01000052">
    <property type="protein sequence ID" value="GIG93182.1"/>
    <property type="molecule type" value="Genomic_DNA"/>
</dbReference>
<reference evidence="1 2" key="1">
    <citation type="submission" date="2021-01" db="EMBL/GenBank/DDBJ databases">
        <title>Whole genome shotgun sequence of Plantactinospora endophytica NBRC 110450.</title>
        <authorList>
            <person name="Komaki H."/>
            <person name="Tamura T."/>
        </authorList>
    </citation>
    <scope>NUCLEOTIDE SEQUENCE [LARGE SCALE GENOMIC DNA]</scope>
    <source>
        <strain evidence="1 2">NBRC 110450</strain>
    </source>
</reference>
<keyword evidence="2" id="KW-1185">Reference proteome</keyword>
<name>A0ABQ4EG15_9ACTN</name>
<dbReference type="Pfam" id="PF19800">
    <property type="entry name" value="DUF6283"/>
    <property type="match status" value="1"/>
</dbReference>
<comment type="caution">
    <text evidence="1">The sequence shown here is derived from an EMBL/GenBank/DDBJ whole genome shotgun (WGS) entry which is preliminary data.</text>
</comment>
<dbReference type="InterPro" id="IPR046250">
    <property type="entry name" value="DUF6283"/>
</dbReference>
<dbReference type="Proteomes" id="UP000646749">
    <property type="component" value="Unassembled WGS sequence"/>
</dbReference>